<comment type="subcellular location">
    <subcellularLocation>
        <location evidence="1">Cell membrane</location>
        <topology evidence="1">Multi-pass membrane protein</topology>
    </subcellularLocation>
</comment>
<comment type="caution">
    <text evidence="9">The sequence shown here is derived from an EMBL/GenBank/DDBJ whole genome shotgun (WGS) entry which is preliminary data.</text>
</comment>
<dbReference type="InterPro" id="IPR003416">
    <property type="entry name" value="MgtC/SapB/SrpB/YhiD_fam"/>
</dbReference>
<keyword evidence="4 7" id="KW-0812">Transmembrane</keyword>
<dbReference type="PANTHER" id="PTHR33778:SF1">
    <property type="entry name" value="MAGNESIUM TRANSPORTER YHID-RELATED"/>
    <property type="match status" value="1"/>
</dbReference>
<evidence type="ECO:0000256" key="1">
    <source>
        <dbReference type="ARBA" id="ARBA00004651"/>
    </source>
</evidence>
<feature type="transmembrane region" description="Helical" evidence="7">
    <location>
        <begin position="6"/>
        <end position="22"/>
    </location>
</feature>
<dbReference type="EMBL" id="PFHJ01000033">
    <property type="protein sequence ID" value="PIW91261.1"/>
    <property type="molecule type" value="Genomic_DNA"/>
</dbReference>
<accession>A0A2H9N1C7</accession>
<keyword evidence="5 7" id="KW-1133">Transmembrane helix</keyword>
<reference evidence="10" key="1">
    <citation type="submission" date="2017-09" db="EMBL/GenBank/DDBJ databases">
        <title>Depth-based differentiation of microbial function through sediment-hosted aquifers and enrichment of novel symbionts in the deep terrestrial subsurface.</title>
        <authorList>
            <person name="Probst A.J."/>
            <person name="Ladd B."/>
            <person name="Jarett J.K."/>
            <person name="Geller-Mcgrath D.E."/>
            <person name="Sieber C.M.K."/>
            <person name="Emerson J.B."/>
            <person name="Anantharaman K."/>
            <person name="Thomas B.C."/>
            <person name="Malmstrom R."/>
            <person name="Stieglmeier M."/>
            <person name="Klingl A."/>
            <person name="Woyke T."/>
            <person name="Ryan C.M."/>
            <person name="Banfield J.F."/>
        </authorList>
    </citation>
    <scope>NUCLEOTIDE SEQUENCE [LARGE SCALE GENOMIC DNA]</scope>
</reference>
<dbReference type="Pfam" id="PF02308">
    <property type="entry name" value="MgtC"/>
    <property type="match status" value="1"/>
</dbReference>
<gene>
    <name evidence="9" type="ORF">COZ90_01385</name>
</gene>
<evidence type="ECO:0000313" key="9">
    <source>
        <dbReference type="EMBL" id="PIW91261.1"/>
    </source>
</evidence>
<dbReference type="AlphaFoldDB" id="A0A2H9N1C7"/>
<evidence type="ECO:0000256" key="4">
    <source>
        <dbReference type="ARBA" id="ARBA00022692"/>
    </source>
</evidence>
<dbReference type="PANTHER" id="PTHR33778">
    <property type="entry name" value="PROTEIN MGTC"/>
    <property type="match status" value="1"/>
</dbReference>
<proteinExistence type="inferred from homology"/>
<keyword evidence="3" id="KW-1003">Cell membrane</keyword>
<evidence type="ECO:0000259" key="8">
    <source>
        <dbReference type="Pfam" id="PF02308"/>
    </source>
</evidence>
<evidence type="ECO:0000256" key="6">
    <source>
        <dbReference type="ARBA" id="ARBA00023136"/>
    </source>
</evidence>
<dbReference type="GO" id="GO:0005886">
    <property type="term" value="C:plasma membrane"/>
    <property type="evidence" value="ECO:0007669"/>
    <property type="project" value="UniProtKB-SubCell"/>
</dbReference>
<dbReference type="Proteomes" id="UP000236840">
    <property type="component" value="Unassembled WGS sequence"/>
</dbReference>
<keyword evidence="6 7" id="KW-0472">Membrane</keyword>
<name>A0A2H9N1C7_9BACT</name>
<feature type="transmembrane region" description="Helical" evidence="7">
    <location>
        <begin position="115"/>
        <end position="135"/>
    </location>
</feature>
<evidence type="ECO:0000256" key="3">
    <source>
        <dbReference type="ARBA" id="ARBA00022475"/>
    </source>
</evidence>
<evidence type="ECO:0000256" key="7">
    <source>
        <dbReference type="SAM" id="Phobius"/>
    </source>
</evidence>
<feature type="transmembrane region" description="Helical" evidence="7">
    <location>
        <begin position="62"/>
        <end position="84"/>
    </location>
</feature>
<dbReference type="PRINTS" id="PR01837">
    <property type="entry name" value="MGTCSAPBPROT"/>
</dbReference>
<feature type="domain" description="MgtC/SapB/SrpB/YhiD N-terminal" evidence="8">
    <location>
        <begin position="9"/>
        <end position="136"/>
    </location>
</feature>
<sequence length="150" mass="16055">MEIEIIGQLLLATFLGALIGVEREIKKKGAGLQTYSLVSLATCLFAIILFQFLNLFSGKDTIFNLAGLIQAVAIGLGFIGAGVIFRQSSGIVGLTTAAGLWMAGAIGIATGAKLYFLAIFSTLLTLLILAGFGLLEEKLFEREKRKLERK</sequence>
<feature type="transmembrane region" description="Helical" evidence="7">
    <location>
        <begin position="91"/>
        <end position="109"/>
    </location>
</feature>
<comment type="similarity">
    <text evidence="2">Belongs to the MgtC/SapB family.</text>
</comment>
<dbReference type="InterPro" id="IPR049177">
    <property type="entry name" value="MgtC_SapB_SrpB_YhiD_N"/>
</dbReference>
<feature type="transmembrane region" description="Helical" evidence="7">
    <location>
        <begin position="34"/>
        <end position="56"/>
    </location>
</feature>
<protein>
    <recommendedName>
        <fullName evidence="8">MgtC/SapB/SrpB/YhiD N-terminal domain-containing protein</fullName>
    </recommendedName>
</protein>
<organism evidence="9 10">
    <name type="scientific">Candidatus Nealsonbacteria bacterium CG_4_8_14_3_um_filter_37_36</name>
    <dbReference type="NCBI Taxonomy" id="1974688"/>
    <lineage>
        <taxon>Bacteria</taxon>
        <taxon>Candidatus Nealsoniibacteriota</taxon>
    </lineage>
</organism>
<evidence type="ECO:0000256" key="5">
    <source>
        <dbReference type="ARBA" id="ARBA00022989"/>
    </source>
</evidence>
<evidence type="ECO:0000256" key="2">
    <source>
        <dbReference type="ARBA" id="ARBA00009298"/>
    </source>
</evidence>
<evidence type="ECO:0000313" key="10">
    <source>
        <dbReference type="Proteomes" id="UP000236840"/>
    </source>
</evidence>